<keyword evidence="10" id="KW-1185">Reference proteome</keyword>
<evidence type="ECO:0000313" key="10">
    <source>
        <dbReference type="Proteomes" id="UP000679690"/>
    </source>
</evidence>
<feature type="transmembrane region" description="Helical" evidence="7">
    <location>
        <begin position="25"/>
        <end position="50"/>
    </location>
</feature>
<feature type="transmembrane region" description="Helical" evidence="7">
    <location>
        <begin position="124"/>
        <end position="145"/>
    </location>
</feature>
<feature type="transmembrane region" description="Helical" evidence="7">
    <location>
        <begin position="157"/>
        <end position="181"/>
    </location>
</feature>
<dbReference type="Gene3D" id="1.10.3720.10">
    <property type="entry name" value="MetI-like"/>
    <property type="match status" value="1"/>
</dbReference>
<keyword evidence="5 7" id="KW-1133">Transmembrane helix</keyword>
<evidence type="ECO:0000256" key="7">
    <source>
        <dbReference type="RuleBase" id="RU363032"/>
    </source>
</evidence>
<name>A0ABS3UE41_9ACTN</name>
<dbReference type="Pfam" id="PF00528">
    <property type="entry name" value="BPD_transp_1"/>
    <property type="match status" value="1"/>
</dbReference>
<evidence type="ECO:0000256" key="4">
    <source>
        <dbReference type="ARBA" id="ARBA00022692"/>
    </source>
</evidence>
<dbReference type="PANTHER" id="PTHR43744:SF12">
    <property type="entry name" value="ABC TRANSPORTER PERMEASE PROTEIN MG189-RELATED"/>
    <property type="match status" value="1"/>
</dbReference>
<comment type="similarity">
    <text evidence="7">Belongs to the binding-protein-dependent transport system permease family.</text>
</comment>
<keyword evidence="2 7" id="KW-0813">Transport</keyword>
<dbReference type="Proteomes" id="UP000679690">
    <property type="component" value="Unassembled WGS sequence"/>
</dbReference>
<evidence type="ECO:0000256" key="2">
    <source>
        <dbReference type="ARBA" id="ARBA00022448"/>
    </source>
</evidence>
<dbReference type="SUPFAM" id="SSF161098">
    <property type="entry name" value="MetI-like"/>
    <property type="match status" value="1"/>
</dbReference>
<keyword evidence="6 7" id="KW-0472">Membrane</keyword>
<feature type="transmembrane region" description="Helical" evidence="7">
    <location>
        <begin position="264"/>
        <end position="285"/>
    </location>
</feature>
<evidence type="ECO:0000256" key="3">
    <source>
        <dbReference type="ARBA" id="ARBA00022475"/>
    </source>
</evidence>
<dbReference type="InterPro" id="IPR000515">
    <property type="entry name" value="MetI-like"/>
</dbReference>
<reference evidence="9 10" key="1">
    <citation type="submission" date="2021-03" db="EMBL/GenBank/DDBJ databases">
        <title>Actinoplanes flavus sp. nov., a novel actinomycete isolated from Coconut Palm rhizosphere soil.</title>
        <authorList>
            <person name="Luo X."/>
        </authorList>
    </citation>
    <scope>NUCLEOTIDE SEQUENCE [LARGE SCALE GENOMIC DNA]</scope>
    <source>
        <strain evidence="9 10">NEAU-H7</strain>
    </source>
</reference>
<comment type="subcellular location">
    <subcellularLocation>
        <location evidence="1 7">Cell membrane</location>
        <topology evidence="1 7">Multi-pass membrane protein</topology>
    </subcellularLocation>
</comment>
<keyword evidence="4 7" id="KW-0812">Transmembrane</keyword>
<dbReference type="PROSITE" id="PS50928">
    <property type="entry name" value="ABC_TM1"/>
    <property type="match status" value="1"/>
</dbReference>
<proteinExistence type="inferred from homology"/>
<feature type="domain" description="ABC transmembrane type-1" evidence="8">
    <location>
        <begin position="89"/>
        <end position="285"/>
    </location>
</feature>
<dbReference type="CDD" id="cd06261">
    <property type="entry name" value="TM_PBP2"/>
    <property type="match status" value="1"/>
</dbReference>
<protein>
    <submittedName>
        <fullName evidence="9">Carbohydrate ABC transporter permease</fullName>
    </submittedName>
</protein>
<dbReference type="RefSeq" id="WP_208466261.1">
    <property type="nucleotide sequence ID" value="NZ_JAGFNS010000003.1"/>
</dbReference>
<dbReference type="PANTHER" id="PTHR43744">
    <property type="entry name" value="ABC TRANSPORTER PERMEASE PROTEIN MG189-RELATED-RELATED"/>
    <property type="match status" value="1"/>
</dbReference>
<evidence type="ECO:0000256" key="5">
    <source>
        <dbReference type="ARBA" id="ARBA00022989"/>
    </source>
</evidence>
<organism evidence="9 10">
    <name type="scientific">Actinoplanes flavus</name>
    <dbReference type="NCBI Taxonomy" id="2820290"/>
    <lineage>
        <taxon>Bacteria</taxon>
        <taxon>Bacillati</taxon>
        <taxon>Actinomycetota</taxon>
        <taxon>Actinomycetes</taxon>
        <taxon>Micromonosporales</taxon>
        <taxon>Micromonosporaceae</taxon>
        <taxon>Actinoplanes</taxon>
    </lineage>
</organism>
<dbReference type="InterPro" id="IPR035906">
    <property type="entry name" value="MetI-like_sf"/>
</dbReference>
<evidence type="ECO:0000313" key="9">
    <source>
        <dbReference type="EMBL" id="MBO3737040.1"/>
    </source>
</evidence>
<gene>
    <name evidence="9" type="ORF">J5X75_05870</name>
</gene>
<dbReference type="EMBL" id="JAGFNS010000003">
    <property type="protein sequence ID" value="MBO3737040.1"/>
    <property type="molecule type" value="Genomic_DNA"/>
</dbReference>
<feature type="transmembrane region" description="Helical" evidence="7">
    <location>
        <begin position="88"/>
        <end position="112"/>
    </location>
</feature>
<sequence>MTTLTAAVSEKKSQKKVEIHRQVRAFNGLAHVALVFWALVTAGPLIWVLLASFKTNTEIFLGEPFSLPASFSLETYVSAWDQAHIGRYFLNSVFVVAVSTAGTMLFGSMAAYVLARYTFPGNRVLYFLFVSGLAFPTFMALAPLFHILKNLGLLNSYLGLILVYIAYSLPFTVFFLAAFFRTLPHEIDEAATVDGASHTRKFFQIMMPMAKSGLVSITIFNIVGQWNQYLLPLVIMQGQGADQKWVLTQGIANISTQAGYHAEWSTLFAALTLSILPMIVVYAIFQRQIQAGLTAGAVK</sequence>
<keyword evidence="3" id="KW-1003">Cell membrane</keyword>
<evidence type="ECO:0000256" key="1">
    <source>
        <dbReference type="ARBA" id="ARBA00004651"/>
    </source>
</evidence>
<comment type="caution">
    <text evidence="9">The sequence shown here is derived from an EMBL/GenBank/DDBJ whole genome shotgun (WGS) entry which is preliminary data.</text>
</comment>
<accession>A0ABS3UE41</accession>
<evidence type="ECO:0000256" key="6">
    <source>
        <dbReference type="ARBA" id="ARBA00023136"/>
    </source>
</evidence>
<evidence type="ECO:0000259" key="8">
    <source>
        <dbReference type="PROSITE" id="PS50928"/>
    </source>
</evidence>